<evidence type="ECO:0000256" key="1">
    <source>
        <dbReference type="SAM" id="MobiDB-lite"/>
    </source>
</evidence>
<feature type="region of interest" description="Disordered" evidence="1">
    <location>
        <begin position="1"/>
        <end position="23"/>
    </location>
</feature>
<dbReference type="EMBL" id="GGEC01057824">
    <property type="protein sequence ID" value="MBX38308.1"/>
    <property type="molecule type" value="Transcribed_RNA"/>
</dbReference>
<evidence type="ECO:0000313" key="2">
    <source>
        <dbReference type="EMBL" id="MBX38308.1"/>
    </source>
</evidence>
<reference evidence="2" key="1">
    <citation type="submission" date="2018-02" db="EMBL/GenBank/DDBJ databases">
        <title>Rhizophora mucronata_Transcriptome.</title>
        <authorList>
            <person name="Meera S.P."/>
            <person name="Sreeshan A."/>
            <person name="Augustine A."/>
        </authorList>
    </citation>
    <scope>NUCLEOTIDE SEQUENCE</scope>
    <source>
        <tissue evidence="2">Leaf</tissue>
    </source>
</reference>
<protein>
    <submittedName>
        <fullName evidence="2">Uncharacterized protein</fullName>
    </submittedName>
</protein>
<name>A0A2P2N757_RHIMU</name>
<dbReference type="AlphaFoldDB" id="A0A2P2N757"/>
<proteinExistence type="predicted"/>
<feature type="compositionally biased region" description="Basic and acidic residues" evidence="1">
    <location>
        <begin position="1"/>
        <end position="14"/>
    </location>
</feature>
<accession>A0A2P2N757</accession>
<sequence length="64" mass="6710">MGDKIVEEGRDKVTGRTTSSPLDTAQSCNRAIMPTAGGALWYLDMGVGDSCKELECETGGASEL</sequence>
<organism evidence="2">
    <name type="scientific">Rhizophora mucronata</name>
    <name type="common">Asiatic mangrove</name>
    <dbReference type="NCBI Taxonomy" id="61149"/>
    <lineage>
        <taxon>Eukaryota</taxon>
        <taxon>Viridiplantae</taxon>
        <taxon>Streptophyta</taxon>
        <taxon>Embryophyta</taxon>
        <taxon>Tracheophyta</taxon>
        <taxon>Spermatophyta</taxon>
        <taxon>Magnoliopsida</taxon>
        <taxon>eudicotyledons</taxon>
        <taxon>Gunneridae</taxon>
        <taxon>Pentapetalae</taxon>
        <taxon>rosids</taxon>
        <taxon>fabids</taxon>
        <taxon>Malpighiales</taxon>
        <taxon>Rhizophoraceae</taxon>
        <taxon>Rhizophora</taxon>
    </lineage>
</organism>